<evidence type="ECO:0000313" key="3">
    <source>
        <dbReference type="EMBL" id="THF83540.1"/>
    </source>
</evidence>
<accession>A0A4S4C6K0</accession>
<dbReference type="InterPro" id="IPR002491">
    <property type="entry name" value="ABC_transptr_periplasmic_BD"/>
</dbReference>
<protein>
    <submittedName>
        <fullName evidence="3">ABC transporter substrate-binding protein</fullName>
    </submittedName>
</protein>
<dbReference type="PROSITE" id="PS50983">
    <property type="entry name" value="FE_B12_PBP"/>
    <property type="match status" value="1"/>
</dbReference>
<name>A0A4S4C6K0_9BACL</name>
<comment type="similarity">
    <text evidence="1">Belongs to the bacterial solute-binding protein 8 family.</text>
</comment>
<organism evidence="3 4">
    <name type="scientific">Cohnella fermenti</name>
    <dbReference type="NCBI Taxonomy" id="2565925"/>
    <lineage>
        <taxon>Bacteria</taxon>
        <taxon>Bacillati</taxon>
        <taxon>Bacillota</taxon>
        <taxon>Bacilli</taxon>
        <taxon>Bacillales</taxon>
        <taxon>Paenibacillaceae</taxon>
        <taxon>Cohnella</taxon>
    </lineage>
</organism>
<dbReference type="SUPFAM" id="SSF53807">
    <property type="entry name" value="Helical backbone' metal receptor"/>
    <property type="match status" value="1"/>
</dbReference>
<comment type="caution">
    <text evidence="3">The sequence shown here is derived from an EMBL/GenBank/DDBJ whole genome shotgun (WGS) entry which is preliminary data.</text>
</comment>
<dbReference type="Proteomes" id="UP000310636">
    <property type="component" value="Unassembled WGS sequence"/>
</dbReference>
<gene>
    <name evidence="3" type="ORF">E6C55_04675</name>
</gene>
<dbReference type="EMBL" id="SSOB01000004">
    <property type="protein sequence ID" value="THF83540.1"/>
    <property type="molecule type" value="Genomic_DNA"/>
</dbReference>
<dbReference type="RefSeq" id="WP_136368696.1">
    <property type="nucleotide sequence ID" value="NZ_SSOB01000004.1"/>
</dbReference>
<dbReference type="InterPro" id="IPR050902">
    <property type="entry name" value="ABC_Transporter_SBP"/>
</dbReference>
<dbReference type="AlphaFoldDB" id="A0A4S4C6K0"/>
<dbReference type="GO" id="GO:0071281">
    <property type="term" value="P:cellular response to iron ion"/>
    <property type="evidence" value="ECO:0007669"/>
    <property type="project" value="TreeGrafter"/>
</dbReference>
<evidence type="ECO:0000313" key="4">
    <source>
        <dbReference type="Proteomes" id="UP000310636"/>
    </source>
</evidence>
<feature type="domain" description="Fe/B12 periplasmic-binding" evidence="2">
    <location>
        <begin position="45"/>
        <end position="302"/>
    </location>
</feature>
<dbReference type="Pfam" id="PF01497">
    <property type="entry name" value="Peripla_BP_2"/>
    <property type="match status" value="1"/>
</dbReference>
<evidence type="ECO:0000256" key="1">
    <source>
        <dbReference type="ARBA" id="ARBA00008814"/>
    </source>
</evidence>
<dbReference type="Gene3D" id="3.40.50.1980">
    <property type="entry name" value="Nitrogenase molybdenum iron protein domain"/>
    <property type="match status" value="2"/>
</dbReference>
<keyword evidence="4" id="KW-1185">Reference proteome</keyword>
<dbReference type="PANTHER" id="PTHR30535">
    <property type="entry name" value="VITAMIN B12-BINDING PROTEIN"/>
    <property type="match status" value="1"/>
</dbReference>
<sequence>MLAVALAFAAAGCGSAATGGELGEGALAIEDSAGRTVSFADTPERIVALGNGEVDIVYALGGEVVGRPEDNDGLLKNEAVREVPVVGSVHTVDLEKIAVLRPDVVLGNYPINMNDEAPLKTIGAKLILTQANSIDDIKHQIELFGKLLDKEEKAAELVAGIDRELSAFEARTTEKKVLIVYGAPGTYLAALPTSLAGNLLETAGGRNVAAEFPRLQSYPQYAQLNTERVVEANPDLILIMTHANAEEVEKGFIREMESNPAWNTLTAVREGRIHILPSELFGTNPGTRVMEAVNLLGGLLDS</sequence>
<proteinExistence type="inferred from homology"/>
<dbReference type="OrthoDB" id="9816357at2"/>
<dbReference type="PANTHER" id="PTHR30535:SF34">
    <property type="entry name" value="MOLYBDATE-BINDING PROTEIN MOLA"/>
    <property type="match status" value="1"/>
</dbReference>
<reference evidence="3 4" key="1">
    <citation type="submission" date="2019-04" db="EMBL/GenBank/DDBJ databases">
        <title>Cohnella sp. nov. isolated from preserved vegetables.</title>
        <authorList>
            <person name="Lin S.-Y."/>
            <person name="Hung M.-H."/>
            <person name="Young C.-C."/>
        </authorList>
    </citation>
    <scope>NUCLEOTIDE SEQUENCE [LARGE SCALE GENOMIC DNA]</scope>
    <source>
        <strain evidence="3 4">CC-MHH1044</strain>
    </source>
</reference>
<evidence type="ECO:0000259" key="2">
    <source>
        <dbReference type="PROSITE" id="PS50983"/>
    </source>
</evidence>